<dbReference type="GO" id="GO:0043041">
    <property type="term" value="P:amino acid activation for nonribosomal peptide biosynthetic process"/>
    <property type="evidence" value="ECO:0007669"/>
    <property type="project" value="TreeGrafter"/>
</dbReference>
<dbReference type="Gene3D" id="2.30.38.10">
    <property type="entry name" value="Luciferase, Domain 3"/>
    <property type="match status" value="1"/>
</dbReference>
<dbReference type="InterPro" id="IPR023213">
    <property type="entry name" value="CAT-like_dom_sf"/>
</dbReference>
<dbReference type="InterPro" id="IPR045851">
    <property type="entry name" value="AMP-bd_C_sf"/>
</dbReference>
<dbReference type="PANTHER" id="PTHR45527:SF1">
    <property type="entry name" value="FATTY ACID SYNTHASE"/>
    <property type="match status" value="1"/>
</dbReference>
<dbReference type="EMBL" id="AP023355">
    <property type="protein sequence ID" value="BCJ33862.1"/>
    <property type="molecule type" value="Genomic_DNA"/>
</dbReference>
<dbReference type="InterPro" id="IPR025110">
    <property type="entry name" value="AMP-bd_C"/>
</dbReference>
<dbReference type="InterPro" id="IPR020806">
    <property type="entry name" value="PKS_PP-bd"/>
</dbReference>
<reference evidence="5 6" key="1">
    <citation type="submission" date="2020-08" db="EMBL/GenBank/DDBJ databases">
        <title>Whole genome shotgun sequence of Actinocatenispora thailandica NBRC 105041.</title>
        <authorList>
            <person name="Komaki H."/>
            <person name="Tamura T."/>
        </authorList>
    </citation>
    <scope>NUCLEOTIDE SEQUENCE [LARGE SCALE GENOMIC DNA]</scope>
    <source>
        <strain evidence="5 6">NBRC 105041</strain>
    </source>
</reference>
<dbReference type="InterPro" id="IPR001242">
    <property type="entry name" value="Condensation_dom"/>
</dbReference>
<dbReference type="GO" id="GO:0009239">
    <property type="term" value="P:enterobactin biosynthetic process"/>
    <property type="evidence" value="ECO:0007669"/>
    <property type="project" value="TreeGrafter"/>
</dbReference>
<feature type="domain" description="Carrier" evidence="4">
    <location>
        <begin position="984"/>
        <end position="1059"/>
    </location>
</feature>
<dbReference type="InterPro" id="IPR036736">
    <property type="entry name" value="ACP-like_sf"/>
</dbReference>
<keyword evidence="2" id="KW-0596">Phosphopantetheine</keyword>
<dbReference type="RefSeq" id="WP_203960685.1">
    <property type="nucleotide sequence ID" value="NZ_AP023355.1"/>
</dbReference>
<dbReference type="PANTHER" id="PTHR45527">
    <property type="entry name" value="NONRIBOSOMAL PEPTIDE SYNTHETASE"/>
    <property type="match status" value="1"/>
</dbReference>
<dbReference type="GO" id="GO:0008610">
    <property type="term" value="P:lipid biosynthetic process"/>
    <property type="evidence" value="ECO:0007669"/>
    <property type="project" value="UniProtKB-ARBA"/>
</dbReference>
<dbReference type="SMART" id="SM00823">
    <property type="entry name" value="PKS_PP"/>
    <property type="match status" value="1"/>
</dbReference>
<dbReference type="PROSITE" id="PS50075">
    <property type="entry name" value="CARRIER"/>
    <property type="match status" value="1"/>
</dbReference>
<dbReference type="InterPro" id="IPR010071">
    <property type="entry name" value="AA_adenyl_dom"/>
</dbReference>
<evidence type="ECO:0000313" key="6">
    <source>
        <dbReference type="Proteomes" id="UP000611640"/>
    </source>
</evidence>
<accession>A0A7R7HV75</accession>
<dbReference type="Gene3D" id="3.30.559.10">
    <property type="entry name" value="Chloramphenicol acetyltransferase-like domain"/>
    <property type="match status" value="1"/>
</dbReference>
<evidence type="ECO:0000256" key="1">
    <source>
        <dbReference type="ARBA" id="ARBA00001957"/>
    </source>
</evidence>
<dbReference type="CDD" id="cd17646">
    <property type="entry name" value="A_NRPS_AB3403-like"/>
    <property type="match status" value="1"/>
</dbReference>
<keyword evidence="6" id="KW-1185">Reference proteome</keyword>
<dbReference type="Pfam" id="PF00550">
    <property type="entry name" value="PP-binding"/>
    <property type="match status" value="1"/>
</dbReference>
<dbReference type="GO" id="GO:0047527">
    <property type="term" value="F:2,3-dihydroxybenzoate-serine ligase activity"/>
    <property type="evidence" value="ECO:0007669"/>
    <property type="project" value="TreeGrafter"/>
</dbReference>
<evidence type="ECO:0000259" key="4">
    <source>
        <dbReference type="PROSITE" id="PS50075"/>
    </source>
</evidence>
<dbReference type="FunFam" id="3.40.50.980:FF:000002">
    <property type="entry name" value="Enterobactin synthetase component F"/>
    <property type="match status" value="1"/>
</dbReference>
<name>A0A7R7HV75_9ACTN</name>
<protein>
    <recommendedName>
        <fullName evidence="4">Carrier domain-containing protein</fullName>
    </recommendedName>
</protein>
<sequence length="1619" mass="174970">MDTHTGDVRAALAEQLRHGREAPAGRAGVEFVPGALSPSEQRIWFVDQSADTMGSLNTHLARRLSGSLDVAALRASIEVLCSRHEPLRSTYAEHDGEPHRVPYDRPPMFEVRDLRGRPEDAMELVSAEVQREFALASEPPLRTMLLRIADDEHILVFTVHHIAFDGTSVAVLVREIRALYTRELLHVEAQLPELKLPYAEVVAQQRERGENPADAAYWGEQLAGAPALTAFPGDRPRPAKQSYHGATRTFTIDAETAAGLSDLGRTRSATRFMVLYGSFATLLSRYGAGGDVVIGAPIANRTASGLDDLIGCFVNLLPLRLRVDMRESFEELLDRTRTMCLDAYAHQAIRFERLVRLAGLERSADRHPLFQTMLVLQPGAEARLDLPGLAETALVVPTSHSQLDVTVTVIEESASLHGFVEFSTDLFDPPAIDRLIGHWQQLLRAAVERPTVPVGELALMNGSERAELAGWQCGGDVLRAPGGLHELVAREAARRPDAVAVVAADGRLSFGELEQRAAGIAGALADNGVRRGDVVAVVLERCTDLVAALYGVLKAGAAFLPITPGEPAERSAAMLTESAAVAVVTHTRHVPAGVSPAALVLLDDQLSPPPADFVAVACRDADAAYVLYTSGSTGGPKGAVNTHGGIVNRLLWMRDTYGIGADDRVLHKTPISFDVSIWEVFLPLICGATLVMARPDGHRDPQYLLSFIAEQSITVTHFVPSMLREFVAQPGLDRCAALRQVFCSGEVLPADLSRALGAELPVRLHNLYGPTEAAIDVTAWECGPLDGATVPIGRPIAGVRALVLDERMRPTPCGVRGELYLGGVALARGYLGLSGLTAARFVPDPGGNGERLYRTGDRARWRPDGSLEFCGRLDDQLKIRGVRIEPVEVEAVIAGFDGVAACAVAGRALDGIDRLVAFVVMEGGTSVDIDALRRFIRGQLPDGMAPSVFSTVAALPLTNSGKLDRAALSTMEVAPVSASGDGREPRTATERIVAQVWREVLRAPDVGVDDSFFDLGGHSLLLTGVLAKLREHFPRVPPVRVFFEDPTVAGLALAITRMMADAASPDLIQRLLKEAAGESPRGCGVLRERPAPVVDVTDPVAALMSGADSANDNPGIITTFVMPTCDRVAAFERGLSSYIANAERHRRSVEFAVLDNSAEAVTRARYRELLSSMAARTGRTIRYAGFEEKHAWAERLARETDVPREVIVHALLGHRDGTFSNGGNVNSWLLDTVGEMVMSADDDTICDLFMPPGASADAVAVRLGVPDSNWAFGSREEMFAAIEPVDVDLLAAQEAMLGRSPAGFAAGLRDRNMPIEVQRLDPALVGGAPGVHGRVAVTVPSLVGDCGWASPSPYLRLEGDSFTRLTRDEATYRQACTSRLNLRFVDRPTFAGRVGSFMNTFYGLDNRDIAMPNLPSARGNDTVSGATATACMPGAYFGHVPLAIRHEPMERRRFWPGEVVRSASGVDFSSVLVALVQAWEADDVMLTDAGRMRALGRHLGDLARSPEPEFHAEVERVVRARAEAELAEMETRLAAGGPRFWTADLASYLRVRRESMERQEFTVPLDLLVDHGLQRARELTQEFVAQFGDLLRHWPALVDGARRLRQAGVRLSVVCDGAA</sequence>
<dbReference type="SUPFAM" id="SSF47336">
    <property type="entry name" value="ACP-like"/>
    <property type="match status" value="1"/>
</dbReference>
<dbReference type="Pfam" id="PF00501">
    <property type="entry name" value="AMP-binding"/>
    <property type="match status" value="1"/>
</dbReference>
<dbReference type="InterPro" id="IPR000873">
    <property type="entry name" value="AMP-dep_synth/lig_dom"/>
</dbReference>
<dbReference type="Pfam" id="PF00668">
    <property type="entry name" value="Condensation"/>
    <property type="match status" value="1"/>
</dbReference>
<dbReference type="GO" id="GO:0005829">
    <property type="term" value="C:cytosol"/>
    <property type="evidence" value="ECO:0007669"/>
    <property type="project" value="TreeGrafter"/>
</dbReference>
<dbReference type="PROSITE" id="PS00455">
    <property type="entry name" value="AMP_BINDING"/>
    <property type="match status" value="1"/>
</dbReference>
<dbReference type="Gene3D" id="3.30.300.30">
    <property type="match status" value="1"/>
</dbReference>
<dbReference type="InterPro" id="IPR029058">
    <property type="entry name" value="AB_hydrolase_fold"/>
</dbReference>
<dbReference type="Gene3D" id="3.40.50.980">
    <property type="match status" value="2"/>
</dbReference>
<dbReference type="CDD" id="cd19531">
    <property type="entry name" value="LCL_NRPS-like"/>
    <property type="match status" value="1"/>
</dbReference>
<dbReference type="GO" id="GO:0009366">
    <property type="term" value="C:enterobactin synthetase complex"/>
    <property type="evidence" value="ECO:0007669"/>
    <property type="project" value="TreeGrafter"/>
</dbReference>
<proteinExistence type="predicted"/>
<dbReference type="InterPro" id="IPR009081">
    <property type="entry name" value="PP-bd_ACP"/>
</dbReference>
<organism evidence="5 6">
    <name type="scientific">Actinocatenispora thailandica</name>
    <dbReference type="NCBI Taxonomy" id="227318"/>
    <lineage>
        <taxon>Bacteria</taxon>
        <taxon>Bacillati</taxon>
        <taxon>Actinomycetota</taxon>
        <taxon>Actinomycetes</taxon>
        <taxon>Micromonosporales</taxon>
        <taxon>Micromonosporaceae</taxon>
        <taxon>Actinocatenispora</taxon>
    </lineage>
</organism>
<dbReference type="InterPro" id="IPR020845">
    <property type="entry name" value="AMP-binding_CS"/>
</dbReference>
<dbReference type="SUPFAM" id="SSF52777">
    <property type="entry name" value="CoA-dependent acyltransferases"/>
    <property type="match status" value="2"/>
</dbReference>
<comment type="cofactor">
    <cofactor evidence="1">
        <name>pantetheine 4'-phosphate</name>
        <dbReference type="ChEBI" id="CHEBI:47942"/>
    </cofactor>
</comment>
<evidence type="ECO:0000256" key="2">
    <source>
        <dbReference type="ARBA" id="ARBA00022450"/>
    </source>
</evidence>
<evidence type="ECO:0000256" key="3">
    <source>
        <dbReference type="ARBA" id="ARBA00022553"/>
    </source>
</evidence>
<dbReference type="KEGG" id="atl:Athai_13650"/>
<dbReference type="GO" id="GO:0031177">
    <property type="term" value="F:phosphopantetheine binding"/>
    <property type="evidence" value="ECO:0007669"/>
    <property type="project" value="InterPro"/>
</dbReference>
<evidence type="ECO:0000313" key="5">
    <source>
        <dbReference type="EMBL" id="BCJ33862.1"/>
    </source>
</evidence>
<dbReference type="PROSITE" id="PS00012">
    <property type="entry name" value="PHOSPHOPANTETHEINE"/>
    <property type="match status" value="1"/>
</dbReference>
<dbReference type="SUPFAM" id="SSF56801">
    <property type="entry name" value="Acetyl-CoA synthetase-like"/>
    <property type="match status" value="1"/>
</dbReference>
<dbReference type="Gene3D" id="3.40.50.1820">
    <property type="entry name" value="alpha/beta hydrolase"/>
    <property type="match status" value="1"/>
</dbReference>
<dbReference type="FunFam" id="3.40.50.12780:FF:000012">
    <property type="entry name" value="Non-ribosomal peptide synthetase"/>
    <property type="match status" value="1"/>
</dbReference>
<gene>
    <name evidence="5" type="ORF">Athai_13650</name>
</gene>
<dbReference type="InterPro" id="IPR006162">
    <property type="entry name" value="Ppantetheine_attach_site"/>
</dbReference>
<keyword evidence="3" id="KW-0597">Phosphoprotein</keyword>
<dbReference type="Pfam" id="PF13193">
    <property type="entry name" value="AMP-binding_C"/>
    <property type="match status" value="1"/>
</dbReference>
<dbReference type="NCBIfam" id="TIGR01733">
    <property type="entry name" value="AA-adenyl-dom"/>
    <property type="match status" value="1"/>
</dbReference>
<dbReference type="Gene3D" id="3.30.559.30">
    <property type="entry name" value="Nonribosomal peptide synthetase, condensation domain"/>
    <property type="match status" value="1"/>
</dbReference>
<dbReference type="Proteomes" id="UP000611640">
    <property type="component" value="Chromosome"/>
</dbReference>